<dbReference type="GO" id="GO:0000050">
    <property type="term" value="P:urea cycle"/>
    <property type="evidence" value="ECO:0007669"/>
    <property type="project" value="UniProtKB-UniPathway"/>
</dbReference>
<reference evidence="14 15" key="1">
    <citation type="submission" date="2020-12" db="EMBL/GenBank/DDBJ databases">
        <title>Sulforoseuscoccus oceanibium gen. nov., sp. nov., a representative of the phylum Verrucomicrobia with special cytoplasmic membrane, and proposal of Sulforoseuscoccusaceae fam. nov.</title>
        <authorList>
            <person name="Xi F."/>
        </authorList>
    </citation>
    <scope>NUCLEOTIDE SEQUENCE [LARGE SCALE GENOMIC DNA]</scope>
    <source>
        <strain evidence="14 15">T37</strain>
    </source>
</reference>
<evidence type="ECO:0000256" key="10">
    <source>
        <dbReference type="PIRSR" id="PIRSR036979-1"/>
    </source>
</evidence>
<evidence type="ECO:0000256" key="5">
    <source>
        <dbReference type="ARBA" id="ARBA00022723"/>
    </source>
</evidence>
<dbReference type="InterPro" id="IPR023696">
    <property type="entry name" value="Ureohydrolase_dom_sf"/>
</dbReference>
<dbReference type="GO" id="GO:0030145">
    <property type="term" value="F:manganese ion binding"/>
    <property type="evidence" value="ECO:0007669"/>
    <property type="project" value="TreeGrafter"/>
</dbReference>
<evidence type="ECO:0000313" key="15">
    <source>
        <dbReference type="Proteomes" id="UP000475117"/>
    </source>
</evidence>
<evidence type="ECO:0000256" key="6">
    <source>
        <dbReference type="ARBA" id="ARBA00022801"/>
    </source>
</evidence>
<comment type="similarity">
    <text evidence="11 12">Belongs to the arginase family.</text>
</comment>
<evidence type="ECO:0000256" key="13">
    <source>
        <dbReference type="RuleBase" id="RU361159"/>
    </source>
</evidence>
<gene>
    <name evidence="14" type="primary">rocF</name>
    <name evidence="14" type="ORF">G3M56_005795</name>
</gene>
<dbReference type="FunFam" id="3.40.800.10:FF:000012">
    <property type="entry name" value="Arginase"/>
    <property type="match status" value="1"/>
</dbReference>
<keyword evidence="7 10" id="KW-0464">Manganese</keyword>
<feature type="binding site" evidence="10">
    <location>
        <position position="221"/>
    </location>
    <ligand>
        <name>Mn(2+)</name>
        <dbReference type="ChEBI" id="CHEBI:29035"/>
        <label>1</label>
    </ligand>
</feature>
<evidence type="ECO:0000256" key="4">
    <source>
        <dbReference type="ARBA" id="ARBA00022503"/>
    </source>
</evidence>
<keyword evidence="15" id="KW-1185">Reference proteome</keyword>
<evidence type="ECO:0000256" key="3">
    <source>
        <dbReference type="ARBA" id="ARBA00018123"/>
    </source>
</evidence>
<evidence type="ECO:0000256" key="7">
    <source>
        <dbReference type="ARBA" id="ARBA00023211"/>
    </source>
</evidence>
<feature type="binding site" evidence="10">
    <location>
        <position position="92"/>
    </location>
    <ligand>
        <name>Mn(2+)</name>
        <dbReference type="ChEBI" id="CHEBI:29035"/>
        <label>1</label>
    </ligand>
</feature>
<sequence>MGAPVDSGARAPGCEMGPAAMRAAGVVATLAELGWDVEDLGDVRVDDVPAIAHSNPALHGLGETVAWTRALMDAAYAAARSGAYVLCLGGDHSLSAGTVAGVAKYAAELGRPQFVLWLDAHSDIHTLDTTVSGNLHGIPVAYFTGQSGFDPFPDVPHPVPAGNVCLLGMRSVDTAEGERLKETAMEFHDMREIDVRGVLVVLEGFLQRVSAAGGRLHVSLDVDFLDPGIAPAVTTPVAGGATLREAQLVMERLSDSGLVTSVDVAELNPFLDERGRTSKMLTDLVARLFGRTFLEAPTSTT</sequence>
<dbReference type="Gene3D" id="3.40.800.10">
    <property type="entry name" value="Ureohydrolase domain"/>
    <property type="match status" value="1"/>
</dbReference>
<dbReference type="PANTHER" id="PTHR43782">
    <property type="entry name" value="ARGINASE"/>
    <property type="match status" value="1"/>
</dbReference>
<evidence type="ECO:0000256" key="8">
    <source>
        <dbReference type="ARBA" id="ARBA00047391"/>
    </source>
</evidence>
<dbReference type="GO" id="GO:0004053">
    <property type="term" value="F:arginase activity"/>
    <property type="evidence" value="ECO:0007669"/>
    <property type="project" value="UniProtKB-UniRule"/>
</dbReference>
<comment type="cofactor">
    <cofactor evidence="10 13">
        <name>Mn(2+)</name>
        <dbReference type="ChEBI" id="CHEBI:29035"/>
    </cofactor>
    <text evidence="10 13">Binds 2 manganese ions per subunit.</text>
</comment>
<proteinExistence type="inferred from homology"/>
<evidence type="ECO:0000313" key="14">
    <source>
        <dbReference type="EMBL" id="QQL46093.1"/>
    </source>
</evidence>
<dbReference type="EMBL" id="CP066776">
    <property type="protein sequence ID" value="QQL46093.1"/>
    <property type="molecule type" value="Genomic_DNA"/>
</dbReference>
<protein>
    <recommendedName>
        <fullName evidence="3 9">Arginase</fullName>
        <ecNumber evidence="2 9">3.5.3.1</ecNumber>
    </recommendedName>
</protein>
<dbReference type="KEGG" id="soa:G3M56_005795"/>
<dbReference type="SUPFAM" id="SSF52768">
    <property type="entry name" value="Arginase/deacetylase"/>
    <property type="match status" value="1"/>
</dbReference>
<feature type="binding site" evidence="10">
    <location>
        <position position="223"/>
    </location>
    <ligand>
        <name>Mn(2+)</name>
        <dbReference type="ChEBI" id="CHEBI:29035"/>
        <label>1</label>
    </ligand>
</feature>
<dbReference type="GO" id="GO:0005737">
    <property type="term" value="C:cytoplasm"/>
    <property type="evidence" value="ECO:0007669"/>
    <property type="project" value="TreeGrafter"/>
</dbReference>
<dbReference type="Proteomes" id="UP000475117">
    <property type="component" value="Chromosome"/>
</dbReference>
<evidence type="ECO:0000256" key="9">
    <source>
        <dbReference type="NCBIfam" id="TIGR01229"/>
    </source>
</evidence>
<evidence type="ECO:0000256" key="1">
    <source>
        <dbReference type="ARBA" id="ARBA00005098"/>
    </source>
</evidence>
<evidence type="ECO:0000256" key="11">
    <source>
        <dbReference type="PROSITE-ProRule" id="PRU00742"/>
    </source>
</evidence>
<evidence type="ECO:0000256" key="12">
    <source>
        <dbReference type="RuleBase" id="RU003684"/>
    </source>
</evidence>
<dbReference type="EC" id="3.5.3.1" evidence="2 9"/>
<dbReference type="PROSITE" id="PS51409">
    <property type="entry name" value="ARGINASE_2"/>
    <property type="match status" value="1"/>
</dbReference>
<dbReference type="PRINTS" id="PR00116">
    <property type="entry name" value="ARGINASE"/>
</dbReference>
<comment type="catalytic activity">
    <reaction evidence="8 13">
        <text>L-arginine + H2O = urea + L-ornithine</text>
        <dbReference type="Rhea" id="RHEA:20569"/>
        <dbReference type="ChEBI" id="CHEBI:15377"/>
        <dbReference type="ChEBI" id="CHEBI:16199"/>
        <dbReference type="ChEBI" id="CHEBI:32682"/>
        <dbReference type="ChEBI" id="CHEBI:46911"/>
        <dbReference type="EC" id="3.5.3.1"/>
    </reaction>
</comment>
<dbReference type="NCBIfam" id="TIGR01229">
    <property type="entry name" value="rocF_arginase"/>
    <property type="match status" value="1"/>
</dbReference>
<dbReference type="InterPro" id="IPR020855">
    <property type="entry name" value="Ureohydrolase_Mn_BS"/>
</dbReference>
<name>A0A7T7F3P1_9BACT</name>
<dbReference type="Pfam" id="PF00491">
    <property type="entry name" value="Arginase"/>
    <property type="match status" value="1"/>
</dbReference>
<dbReference type="PANTHER" id="PTHR43782:SF3">
    <property type="entry name" value="ARGINASE"/>
    <property type="match status" value="1"/>
</dbReference>
<keyword evidence="5 10" id="KW-0479">Metal-binding</keyword>
<dbReference type="UniPathway" id="UPA00158">
    <property type="reaction ID" value="UER00270"/>
</dbReference>
<feature type="binding site" evidence="10">
    <location>
        <position position="121"/>
    </location>
    <ligand>
        <name>Mn(2+)</name>
        <dbReference type="ChEBI" id="CHEBI:29035"/>
        <label>1</label>
    </ligand>
</feature>
<comment type="pathway">
    <text evidence="1">Nitrogen metabolism; urea cycle; L-ornithine and urea from L-arginine: step 1/1.</text>
</comment>
<keyword evidence="4 13" id="KW-0056">Arginine metabolism</keyword>
<feature type="binding site" evidence="10">
    <location>
        <position position="119"/>
    </location>
    <ligand>
        <name>Mn(2+)</name>
        <dbReference type="ChEBI" id="CHEBI:29035"/>
        <label>1</label>
    </ligand>
</feature>
<dbReference type="InterPro" id="IPR014033">
    <property type="entry name" value="Arginase"/>
</dbReference>
<keyword evidence="6 12" id="KW-0378">Hydrolase</keyword>
<feature type="binding site" evidence="10">
    <location>
        <position position="123"/>
    </location>
    <ligand>
        <name>Mn(2+)</name>
        <dbReference type="ChEBI" id="CHEBI:29035"/>
        <label>1</label>
    </ligand>
</feature>
<dbReference type="PIRSF" id="PIRSF036979">
    <property type="entry name" value="Arginase"/>
    <property type="match status" value="1"/>
</dbReference>
<dbReference type="CDD" id="cd09989">
    <property type="entry name" value="Arginase"/>
    <property type="match status" value="1"/>
</dbReference>
<dbReference type="AlphaFoldDB" id="A0A7T7F3P1"/>
<dbReference type="InterPro" id="IPR006035">
    <property type="entry name" value="Ureohydrolase"/>
</dbReference>
<dbReference type="PROSITE" id="PS01053">
    <property type="entry name" value="ARGINASE_1"/>
    <property type="match status" value="1"/>
</dbReference>
<evidence type="ECO:0000256" key="2">
    <source>
        <dbReference type="ARBA" id="ARBA00012168"/>
    </source>
</evidence>
<organism evidence="14 15">
    <name type="scientific">Sulfuriroseicoccus oceanibius</name>
    <dbReference type="NCBI Taxonomy" id="2707525"/>
    <lineage>
        <taxon>Bacteria</taxon>
        <taxon>Pseudomonadati</taxon>
        <taxon>Verrucomicrobiota</taxon>
        <taxon>Verrucomicrobiia</taxon>
        <taxon>Verrucomicrobiales</taxon>
        <taxon>Verrucomicrobiaceae</taxon>
        <taxon>Sulfuriroseicoccus</taxon>
    </lineage>
</organism>
<accession>A0A7T7F3P1</accession>
<dbReference type="GO" id="GO:0006525">
    <property type="term" value="P:arginine metabolic process"/>
    <property type="evidence" value="ECO:0007669"/>
    <property type="project" value="UniProtKB-KW"/>
</dbReference>